<dbReference type="InterPro" id="IPR044299">
    <property type="entry name" value="GIS3/ZFP5/ZFP6"/>
</dbReference>
<dbReference type="PANTHER" id="PTHR46353">
    <property type="entry name" value="ZINC FINGER PROTEIN 5"/>
    <property type="match status" value="1"/>
</dbReference>
<evidence type="ECO:0000313" key="5">
    <source>
        <dbReference type="Proteomes" id="UP001140949"/>
    </source>
</evidence>
<dbReference type="GO" id="GO:0003700">
    <property type="term" value="F:DNA-binding transcription factor activity"/>
    <property type="evidence" value="ECO:0007669"/>
    <property type="project" value="TreeGrafter"/>
</dbReference>
<dbReference type="PROSITE" id="PS00028">
    <property type="entry name" value="ZINC_FINGER_C2H2_1"/>
    <property type="match status" value="1"/>
</dbReference>
<feature type="domain" description="C2H2-type" evidence="3">
    <location>
        <begin position="71"/>
        <end position="98"/>
    </location>
</feature>
<feature type="compositionally biased region" description="Basic residues" evidence="2">
    <location>
        <begin position="91"/>
        <end position="101"/>
    </location>
</feature>
<proteinExistence type="predicted"/>
<dbReference type="InterPro" id="IPR013087">
    <property type="entry name" value="Znf_C2H2_type"/>
</dbReference>
<keyword evidence="5" id="KW-1185">Reference proteome</keyword>
<feature type="region of interest" description="Disordered" evidence="2">
    <location>
        <begin position="87"/>
        <end position="108"/>
    </location>
</feature>
<dbReference type="GO" id="GO:0008270">
    <property type="term" value="F:zinc ion binding"/>
    <property type="evidence" value="ECO:0007669"/>
    <property type="project" value="UniProtKB-KW"/>
</dbReference>
<dbReference type="GO" id="GO:0010090">
    <property type="term" value="P:trichome morphogenesis"/>
    <property type="evidence" value="ECO:0007669"/>
    <property type="project" value="InterPro"/>
</dbReference>
<keyword evidence="1" id="KW-0862">Zinc</keyword>
<evidence type="ECO:0000313" key="4">
    <source>
        <dbReference type="EMBL" id="KAJ6803348.1"/>
    </source>
</evidence>
<protein>
    <submittedName>
        <fullName evidence="4">POU domain, class 3, transcription factor 3</fullName>
    </submittedName>
</protein>
<gene>
    <name evidence="4" type="ORF">M6B38_108040</name>
</gene>
<feature type="compositionally biased region" description="Low complexity" evidence="2">
    <location>
        <begin position="26"/>
        <end position="44"/>
    </location>
</feature>
<feature type="compositionally biased region" description="Gly residues" evidence="2">
    <location>
        <begin position="50"/>
        <end position="63"/>
    </location>
</feature>
<dbReference type="SUPFAM" id="SSF57667">
    <property type="entry name" value="beta-beta-alpha zinc fingers"/>
    <property type="match status" value="1"/>
</dbReference>
<evidence type="ECO:0000259" key="3">
    <source>
        <dbReference type="PROSITE" id="PS50157"/>
    </source>
</evidence>
<evidence type="ECO:0000256" key="2">
    <source>
        <dbReference type="SAM" id="MobiDB-lite"/>
    </source>
</evidence>
<accession>A0AAX6EHE0</accession>
<dbReference type="GO" id="GO:0009736">
    <property type="term" value="P:cytokinin-activated signaling pathway"/>
    <property type="evidence" value="ECO:0007669"/>
    <property type="project" value="TreeGrafter"/>
</dbReference>
<evidence type="ECO:0000256" key="1">
    <source>
        <dbReference type="PROSITE-ProRule" id="PRU00042"/>
    </source>
</evidence>
<dbReference type="Gene3D" id="3.30.160.60">
    <property type="entry name" value="Classic Zinc Finger"/>
    <property type="match status" value="1"/>
</dbReference>
<reference evidence="4" key="2">
    <citation type="submission" date="2023-04" db="EMBL/GenBank/DDBJ databases">
        <authorList>
            <person name="Bruccoleri R.E."/>
            <person name="Oakeley E.J."/>
            <person name="Faust A.-M."/>
            <person name="Dessus-Babus S."/>
            <person name="Altorfer M."/>
            <person name="Burckhardt D."/>
            <person name="Oertli M."/>
            <person name="Naumann U."/>
            <person name="Petersen F."/>
            <person name="Wong J."/>
        </authorList>
    </citation>
    <scope>NUCLEOTIDE SEQUENCE</scope>
    <source>
        <strain evidence="4">GSM-AAB239-AS_SAM_17_03QT</strain>
        <tissue evidence="4">Leaf</tissue>
    </source>
</reference>
<dbReference type="EMBL" id="JANAVB010036615">
    <property type="protein sequence ID" value="KAJ6803348.1"/>
    <property type="molecule type" value="Genomic_DNA"/>
</dbReference>
<dbReference type="AlphaFoldDB" id="A0AAX6EHE0"/>
<dbReference type="PANTHER" id="PTHR46353:SF23">
    <property type="entry name" value="C2H2 ZINC FINGER-CONTAINING PROTEIN-RELATED"/>
    <property type="match status" value="1"/>
</dbReference>
<dbReference type="PROSITE" id="PS50157">
    <property type="entry name" value="ZINC_FINGER_C2H2_2"/>
    <property type="match status" value="1"/>
</dbReference>
<keyword evidence="1" id="KW-0479">Metal-binding</keyword>
<dbReference type="GO" id="GO:0009740">
    <property type="term" value="P:gibberellic acid mediated signaling pathway"/>
    <property type="evidence" value="ECO:0007669"/>
    <property type="project" value="TreeGrafter"/>
</dbReference>
<feature type="region of interest" description="Disordered" evidence="2">
    <location>
        <begin position="21"/>
        <end position="63"/>
    </location>
</feature>
<dbReference type="Proteomes" id="UP001140949">
    <property type="component" value="Unassembled WGS sequence"/>
</dbReference>
<sequence>MAKIQCQPKLKLFGFHVSDDSEVDATSPLSPTSPFSSSSTNTTSVVAVGPTGGGGNGGGGGGGGGADIRKYECQYCCREFANSQALGGHQNAHKKERKQLKRAQLQHAAAVRSPPVALCPRSNGRYLVNTTGPSFASPAAANWVYFSRPGPPFHLSHGCVLPSRAPPSFYGRTEPVPVRPDRYVEPASGGRDGLDLHLRLAPAGSA</sequence>
<name>A0AAX6EHE0_IRIPA</name>
<keyword evidence="1" id="KW-0863">Zinc-finger</keyword>
<dbReference type="GO" id="GO:0000976">
    <property type="term" value="F:transcription cis-regulatory region binding"/>
    <property type="evidence" value="ECO:0007669"/>
    <property type="project" value="TreeGrafter"/>
</dbReference>
<dbReference type="GO" id="GO:0005634">
    <property type="term" value="C:nucleus"/>
    <property type="evidence" value="ECO:0007669"/>
    <property type="project" value="TreeGrafter"/>
</dbReference>
<dbReference type="InterPro" id="IPR036236">
    <property type="entry name" value="Znf_C2H2_sf"/>
</dbReference>
<comment type="caution">
    <text evidence="4">The sequence shown here is derived from an EMBL/GenBank/DDBJ whole genome shotgun (WGS) entry which is preliminary data.</text>
</comment>
<reference evidence="4" key="1">
    <citation type="journal article" date="2023" name="GigaByte">
        <title>Genome assembly of the bearded iris, Iris pallida Lam.</title>
        <authorList>
            <person name="Bruccoleri R.E."/>
            <person name="Oakeley E.J."/>
            <person name="Faust A.M.E."/>
            <person name="Altorfer M."/>
            <person name="Dessus-Babus S."/>
            <person name="Burckhardt D."/>
            <person name="Oertli M."/>
            <person name="Naumann U."/>
            <person name="Petersen F."/>
            <person name="Wong J."/>
        </authorList>
    </citation>
    <scope>NUCLEOTIDE SEQUENCE</scope>
    <source>
        <strain evidence="4">GSM-AAB239-AS_SAM_17_03QT</strain>
    </source>
</reference>
<organism evidence="4 5">
    <name type="scientific">Iris pallida</name>
    <name type="common">Sweet iris</name>
    <dbReference type="NCBI Taxonomy" id="29817"/>
    <lineage>
        <taxon>Eukaryota</taxon>
        <taxon>Viridiplantae</taxon>
        <taxon>Streptophyta</taxon>
        <taxon>Embryophyta</taxon>
        <taxon>Tracheophyta</taxon>
        <taxon>Spermatophyta</taxon>
        <taxon>Magnoliopsida</taxon>
        <taxon>Liliopsida</taxon>
        <taxon>Asparagales</taxon>
        <taxon>Iridaceae</taxon>
        <taxon>Iridoideae</taxon>
        <taxon>Irideae</taxon>
        <taxon>Iris</taxon>
    </lineage>
</organism>